<dbReference type="AlphaFoldDB" id="A0A377QAC8"/>
<feature type="domain" description="ABC-type glycine betaine transport system substrate-binding" evidence="2">
    <location>
        <begin position="21"/>
        <end position="284"/>
    </location>
</feature>
<accession>A0A377QAC8</accession>
<sequence length="292" mass="32664">MQRFFLSVSLMLIASLASAAPIRLGSKDFTEQHLLSAMTRQYLVSKGFEISTTTDLPSVIMRGALINKQLDLVWDYTGTALIVYHKLTEVNPEQSYAKVKELDIPNGLVWLQPAAMNNTYAFAMQRKRAEELGITTMSELAKEFNQHKDWKLGLDIEFAGRPDGLAPMREKYQLTLDRPQMKQMNSGLVYNAIRDGFVEVGLVYATDGRVKGFDFIILEDDLHFFPSYAATPVVEKSVLDANPGLEDALNTLSALLDNDTISTLNAKVDIEHLRVDEVAAQFLKDKGLLQGK</sequence>
<feature type="chain" id="PRO_5016640488" evidence="1">
    <location>
        <begin position="20"/>
        <end position="292"/>
    </location>
</feature>
<dbReference type="GO" id="GO:0022857">
    <property type="term" value="F:transmembrane transporter activity"/>
    <property type="evidence" value="ECO:0007669"/>
    <property type="project" value="InterPro"/>
</dbReference>
<reference evidence="4 6" key="2">
    <citation type="submission" date="2019-03" db="EMBL/GenBank/DDBJ databases">
        <title>Genomic Encyclopedia of Type Strains, Phase IV (KMG-IV): sequencing the most valuable type-strain genomes for metagenomic binning, comparative biology and taxonomic classification.</title>
        <authorList>
            <person name="Goeker M."/>
        </authorList>
    </citation>
    <scope>NUCLEOTIDE SEQUENCE [LARGE SCALE GENOMIC DNA]</scope>
    <source>
        <strain evidence="4 6">DSM 3764</strain>
    </source>
</reference>
<evidence type="ECO:0000313" key="4">
    <source>
        <dbReference type="EMBL" id="TCU81766.1"/>
    </source>
</evidence>
<evidence type="ECO:0000313" key="3">
    <source>
        <dbReference type="EMBL" id="STQ91873.1"/>
    </source>
</evidence>
<keyword evidence="1" id="KW-0732">Signal</keyword>
<proteinExistence type="predicted"/>
<protein>
    <submittedName>
        <fullName evidence="4">Osmoprotectant transport system substrate-binding protein</fullName>
    </submittedName>
    <submittedName>
        <fullName evidence="3">Osmoprotectant-binding protein</fullName>
    </submittedName>
</protein>
<evidence type="ECO:0000259" key="2">
    <source>
        <dbReference type="Pfam" id="PF04069"/>
    </source>
</evidence>
<dbReference type="Proteomes" id="UP000255108">
    <property type="component" value="Unassembled WGS sequence"/>
</dbReference>
<dbReference type="OrthoDB" id="9781705at2"/>
<dbReference type="Gene3D" id="3.40.190.120">
    <property type="entry name" value="Osmoprotection protein (prox), domain 2"/>
    <property type="match status" value="1"/>
</dbReference>
<gene>
    <name evidence="3" type="primary">opuCC</name>
    <name evidence="4" type="ORF">EV682_11923</name>
    <name evidence="3" type="ORF">NCTC11159_02956</name>
</gene>
<evidence type="ECO:0000256" key="1">
    <source>
        <dbReference type="SAM" id="SignalP"/>
    </source>
</evidence>
<evidence type="ECO:0000313" key="5">
    <source>
        <dbReference type="Proteomes" id="UP000255108"/>
    </source>
</evidence>
<dbReference type="Proteomes" id="UP000295794">
    <property type="component" value="Unassembled WGS sequence"/>
</dbReference>
<keyword evidence="6" id="KW-1185">Reference proteome</keyword>
<dbReference type="Gene3D" id="3.40.190.10">
    <property type="entry name" value="Periplasmic binding protein-like II"/>
    <property type="match status" value="1"/>
</dbReference>
<dbReference type="GO" id="GO:0043190">
    <property type="term" value="C:ATP-binding cassette (ABC) transporter complex"/>
    <property type="evidence" value="ECO:0007669"/>
    <property type="project" value="InterPro"/>
</dbReference>
<dbReference type="EMBL" id="SMBT01000019">
    <property type="protein sequence ID" value="TCU81766.1"/>
    <property type="molecule type" value="Genomic_DNA"/>
</dbReference>
<dbReference type="InterPro" id="IPR007210">
    <property type="entry name" value="ABC_Gly_betaine_transp_sub-bd"/>
</dbReference>
<dbReference type="SUPFAM" id="SSF53850">
    <property type="entry name" value="Periplasmic binding protein-like II"/>
    <property type="match status" value="1"/>
</dbReference>
<dbReference type="EMBL" id="UGHR01000001">
    <property type="protein sequence ID" value="STQ91873.1"/>
    <property type="molecule type" value="Genomic_DNA"/>
</dbReference>
<evidence type="ECO:0000313" key="6">
    <source>
        <dbReference type="Proteomes" id="UP000295794"/>
    </source>
</evidence>
<dbReference type="RefSeq" id="WP_115228074.1">
    <property type="nucleotide sequence ID" value="NZ_CAWOLO010000019.1"/>
</dbReference>
<name>A0A377QAC8_9NEIS</name>
<feature type="signal peptide" evidence="1">
    <location>
        <begin position="1"/>
        <end position="19"/>
    </location>
</feature>
<dbReference type="CDD" id="cd13611">
    <property type="entry name" value="PBP2_YehZ"/>
    <property type="match status" value="1"/>
</dbReference>
<dbReference type="Pfam" id="PF04069">
    <property type="entry name" value="OpuAC"/>
    <property type="match status" value="1"/>
</dbReference>
<reference evidence="3 5" key="1">
    <citation type="submission" date="2018-06" db="EMBL/GenBank/DDBJ databases">
        <authorList>
            <consortium name="Pathogen Informatics"/>
            <person name="Doyle S."/>
        </authorList>
    </citation>
    <scope>NUCLEOTIDE SEQUENCE [LARGE SCALE GENOMIC DNA]</scope>
    <source>
        <strain evidence="3 5">NCTC11159</strain>
    </source>
</reference>
<organism evidence="3 5">
    <name type="scientific">Iodobacter fluviatilis</name>
    <dbReference type="NCBI Taxonomy" id="537"/>
    <lineage>
        <taxon>Bacteria</taxon>
        <taxon>Pseudomonadati</taxon>
        <taxon>Pseudomonadota</taxon>
        <taxon>Betaproteobacteria</taxon>
        <taxon>Neisseriales</taxon>
        <taxon>Chitinibacteraceae</taxon>
        <taxon>Iodobacter</taxon>
    </lineage>
</organism>